<dbReference type="InterPro" id="IPR036779">
    <property type="entry name" value="LysM_dom_sf"/>
</dbReference>
<evidence type="ECO:0000259" key="2">
    <source>
        <dbReference type="PROSITE" id="PS51782"/>
    </source>
</evidence>
<proteinExistence type="predicted"/>
<protein>
    <submittedName>
        <fullName evidence="3">LysM peptidoglycan-binding domain-containing protein</fullName>
    </submittedName>
</protein>
<name>A0ABZ2YKI9_9BACT</name>
<dbReference type="SUPFAM" id="SSF54106">
    <property type="entry name" value="LysM domain"/>
    <property type="match status" value="1"/>
</dbReference>
<dbReference type="InterPro" id="IPR018392">
    <property type="entry name" value="LysM"/>
</dbReference>
<gene>
    <name evidence="3" type="ORF">WJU16_20015</name>
</gene>
<feature type="compositionally biased region" description="Pro residues" evidence="1">
    <location>
        <begin position="186"/>
        <end position="196"/>
    </location>
</feature>
<evidence type="ECO:0000313" key="4">
    <source>
        <dbReference type="Proteomes" id="UP001485459"/>
    </source>
</evidence>
<feature type="domain" description="LysM" evidence="2">
    <location>
        <begin position="34"/>
        <end position="78"/>
    </location>
</feature>
<feature type="compositionally biased region" description="Low complexity" evidence="1">
    <location>
        <begin position="197"/>
        <end position="206"/>
    </location>
</feature>
<evidence type="ECO:0000313" key="3">
    <source>
        <dbReference type="EMBL" id="WZN40258.1"/>
    </source>
</evidence>
<dbReference type="Gene3D" id="3.10.350.10">
    <property type="entry name" value="LysM domain"/>
    <property type="match status" value="1"/>
</dbReference>
<keyword evidence="4" id="KW-1185">Reference proteome</keyword>
<dbReference type="Gene3D" id="2.40.40.10">
    <property type="entry name" value="RlpA-like domain"/>
    <property type="match status" value="1"/>
</dbReference>
<accession>A0ABZ2YKI9</accession>
<dbReference type="RefSeq" id="WP_341835182.1">
    <property type="nucleotide sequence ID" value="NZ_CP149822.1"/>
</dbReference>
<dbReference type="Proteomes" id="UP001485459">
    <property type="component" value="Chromosome"/>
</dbReference>
<feature type="compositionally biased region" description="Polar residues" evidence="1">
    <location>
        <begin position="244"/>
        <end position="253"/>
    </location>
</feature>
<dbReference type="InterPro" id="IPR036908">
    <property type="entry name" value="RlpA-like_sf"/>
</dbReference>
<reference evidence="4" key="1">
    <citation type="submission" date="2024-03" db="EMBL/GenBank/DDBJ databases">
        <title>Chitinophaga horti sp. nov., isolated from garden soil.</title>
        <authorList>
            <person name="Lee D.S."/>
            <person name="Han D.M."/>
            <person name="Baek J.H."/>
            <person name="Choi D.G."/>
            <person name="Jeon J.H."/>
            <person name="Jeon C.O."/>
        </authorList>
    </citation>
    <scope>NUCLEOTIDE SEQUENCE [LARGE SCALE GENOMIC DNA]</scope>
    <source>
        <strain evidence="4">GPA1</strain>
    </source>
</reference>
<feature type="region of interest" description="Disordered" evidence="1">
    <location>
        <begin position="171"/>
        <end position="261"/>
    </location>
</feature>
<organism evidence="3 4">
    <name type="scientific">Chitinophaga pollutisoli</name>
    <dbReference type="NCBI Taxonomy" id="3133966"/>
    <lineage>
        <taxon>Bacteria</taxon>
        <taxon>Pseudomonadati</taxon>
        <taxon>Bacteroidota</taxon>
        <taxon>Chitinophagia</taxon>
        <taxon>Chitinophagales</taxon>
        <taxon>Chitinophagaceae</taxon>
        <taxon>Chitinophaga</taxon>
    </lineage>
</organism>
<dbReference type="SMART" id="SM00257">
    <property type="entry name" value="LysM"/>
    <property type="match status" value="2"/>
</dbReference>
<sequence length="346" mass="37235">MLKSVMLGVLMAGTIRVAAQDTLLVRGASPDLYLTHSVKKGETWYSLGRAYGLSPKEIAARNKMDMAAGLSLGKSVIIPLNKNNFVQTKNAGSGVRPVYHRVAEKETLYRIHVNYGKVPLDNVREWNRLAGDGVQKDAFLIVGYVKGNGQSIILPQSSAAAPEEAVVVKNTENRPAPPVAETKQATPPPAPAPETKPAPKAQTPAPENRPAVVESQPAEPRQVEKAPTSIGRAPEVPEGGFETMFNQQTSNGRDVTKEKGPGSWFKSNAVVGSGKYYALHNTAPRGTIVKVTNPLTGRSIYAKVLDAIPQLKANANLIIKLSDAAQDALGSTEGRFYCELSYEELR</sequence>
<dbReference type="Pfam" id="PF01476">
    <property type="entry name" value="LysM"/>
    <property type="match status" value="2"/>
</dbReference>
<dbReference type="PROSITE" id="PS51782">
    <property type="entry name" value="LYSM"/>
    <property type="match status" value="1"/>
</dbReference>
<evidence type="ECO:0000256" key="1">
    <source>
        <dbReference type="SAM" id="MobiDB-lite"/>
    </source>
</evidence>
<dbReference type="EMBL" id="CP149822">
    <property type="protein sequence ID" value="WZN40258.1"/>
    <property type="molecule type" value="Genomic_DNA"/>
</dbReference>